<organism evidence="1">
    <name type="scientific">Timema monikensis</name>
    <dbReference type="NCBI Taxonomy" id="170555"/>
    <lineage>
        <taxon>Eukaryota</taxon>
        <taxon>Metazoa</taxon>
        <taxon>Ecdysozoa</taxon>
        <taxon>Arthropoda</taxon>
        <taxon>Hexapoda</taxon>
        <taxon>Insecta</taxon>
        <taxon>Pterygota</taxon>
        <taxon>Neoptera</taxon>
        <taxon>Polyneoptera</taxon>
        <taxon>Phasmatodea</taxon>
        <taxon>Timematodea</taxon>
        <taxon>Timematoidea</taxon>
        <taxon>Timematidae</taxon>
        <taxon>Timema</taxon>
    </lineage>
</organism>
<reference evidence="1" key="1">
    <citation type="submission" date="2020-11" db="EMBL/GenBank/DDBJ databases">
        <authorList>
            <person name="Tran Van P."/>
        </authorList>
    </citation>
    <scope>NUCLEOTIDE SEQUENCE</scope>
</reference>
<sequence length="150" mass="17040">MLILEAGIVLRKLRTFPPKDLTNAMEMEPSNMETESLLNSFHQINEMVRDELDEINTSKGQFCNVKVEEHFYEIEPFSEEHSSETSVIKAELATNLWGIPYKIAAGKTLSPSSMSTLRRPDGTMMTFWQDSVDLLMEKTLLTDHSIEIGA</sequence>
<accession>A0A7R9EGG3</accession>
<gene>
    <name evidence="1" type="ORF">TMSB3V08_LOCUS8890</name>
</gene>
<dbReference type="EMBL" id="OB795396">
    <property type="protein sequence ID" value="CAD7432177.1"/>
    <property type="molecule type" value="Genomic_DNA"/>
</dbReference>
<proteinExistence type="predicted"/>
<name>A0A7R9EGG3_9NEOP</name>
<dbReference type="AlphaFoldDB" id="A0A7R9EGG3"/>
<evidence type="ECO:0000313" key="1">
    <source>
        <dbReference type="EMBL" id="CAD7432177.1"/>
    </source>
</evidence>
<protein>
    <submittedName>
        <fullName evidence="1">Uncharacterized protein</fullName>
    </submittedName>
</protein>